<evidence type="ECO:0000313" key="2">
    <source>
        <dbReference type="EMBL" id="GAO14459.1"/>
    </source>
</evidence>
<feature type="region of interest" description="Disordered" evidence="1">
    <location>
        <begin position="83"/>
        <end position="108"/>
    </location>
</feature>
<accession>A0A1B5KWL4</accession>
<dbReference type="EMBL" id="BBTG02000014">
    <property type="protein sequence ID" value="GAO14459.1"/>
    <property type="molecule type" value="Genomic_DNA"/>
</dbReference>
<name>A0A1B5KWL4_USTVR</name>
<evidence type="ECO:0000313" key="3">
    <source>
        <dbReference type="Proteomes" id="UP000054053"/>
    </source>
</evidence>
<gene>
    <name evidence="2" type="ORF">UVI_02031490</name>
</gene>
<sequence>MLCKLGEAIRTSGLSAGADMSIEETKLPGVLPEIAEFTGLTAACGSFTVVTPLDGSSPAPDSILVVTPGDEPVGLPGCLEGVWEKNSGDEGPSQRAEDAGGQVAAGGISNLRGGEDPVLGFLKYVGSMAASSAGLS</sequence>
<evidence type="ECO:0000256" key="1">
    <source>
        <dbReference type="SAM" id="MobiDB-lite"/>
    </source>
</evidence>
<reference evidence="3" key="1">
    <citation type="journal article" date="2016" name="Genome Announc.">
        <title>Genome sequence of Ustilaginoidea virens IPU010, a rice pathogenic fungus causing false smut.</title>
        <authorList>
            <person name="Kumagai T."/>
            <person name="Ishii T."/>
            <person name="Terai G."/>
            <person name="Umemura M."/>
            <person name="Machida M."/>
            <person name="Asai K."/>
        </authorList>
    </citation>
    <scope>NUCLEOTIDE SEQUENCE [LARGE SCALE GENOMIC DNA]</scope>
    <source>
        <strain evidence="3">IPU010</strain>
    </source>
</reference>
<proteinExistence type="predicted"/>
<dbReference type="Proteomes" id="UP000054053">
    <property type="component" value="Unassembled WGS sequence"/>
</dbReference>
<organism evidence="2 3">
    <name type="scientific">Ustilaginoidea virens</name>
    <name type="common">Rice false smut fungus</name>
    <name type="synonym">Villosiclava virens</name>
    <dbReference type="NCBI Taxonomy" id="1159556"/>
    <lineage>
        <taxon>Eukaryota</taxon>
        <taxon>Fungi</taxon>
        <taxon>Dikarya</taxon>
        <taxon>Ascomycota</taxon>
        <taxon>Pezizomycotina</taxon>
        <taxon>Sordariomycetes</taxon>
        <taxon>Hypocreomycetidae</taxon>
        <taxon>Hypocreales</taxon>
        <taxon>Clavicipitaceae</taxon>
        <taxon>Ustilaginoidea</taxon>
    </lineage>
</organism>
<dbReference type="AlphaFoldDB" id="A0A1B5KWL4"/>
<protein>
    <submittedName>
        <fullName evidence="2">Uncharacterized protein</fullName>
    </submittedName>
</protein>
<comment type="caution">
    <text evidence="2">The sequence shown here is derived from an EMBL/GenBank/DDBJ whole genome shotgun (WGS) entry which is preliminary data.</text>
</comment>